<accession>A0A9X3YIK8</accession>
<feature type="signal peptide" evidence="4">
    <location>
        <begin position="1"/>
        <end position="28"/>
    </location>
</feature>
<dbReference type="RefSeq" id="WP_263543810.1">
    <property type="nucleotide sequence ID" value="NZ_JAOVZO020000008.1"/>
</dbReference>
<dbReference type="AlphaFoldDB" id="A0A9X3YIK8"/>
<dbReference type="Gene3D" id="2.60.40.2030">
    <property type="match status" value="1"/>
</dbReference>
<feature type="domain" description="Endonuclease/exonuclease/phosphatase" evidence="6">
    <location>
        <begin position="707"/>
        <end position="928"/>
    </location>
</feature>
<gene>
    <name evidence="7" type="ORF">OD750_007115</name>
</gene>
<evidence type="ECO:0000256" key="1">
    <source>
        <dbReference type="ARBA" id="ARBA00022729"/>
    </source>
</evidence>
<evidence type="ECO:0000256" key="3">
    <source>
        <dbReference type="ARBA" id="ARBA00022837"/>
    </source>
</evidence>
<dbReference type="InterPro" id="IPR036691">
    <property type="entry name" value="Endo/exonu/phosph_ase_sf"/>
</dbReference>
<dbReference type="PANTHER" id="PTHR42834:SF1">
    <property type="entry name" value="ENDONUCLEASE_EXONUCLEASE_PHOSPHATASE FAMILY PROTEIN (AFU_ORTHOLOGUE AFUA_3G09210)"/>
    <property type="match status" value="1"/>
</dbReference>
<comment type="caution">
    <text evidence="7">The sequence shown here is derived from an EMBL/GenBank/DDBJ whole genome shotgun (WGS) entry which is preliminary data.</text>
</comment>
<dbReference type="PANTHER" id="PTHR42834">
    <property type="entry name" value="ENDONUCLEASE/EXONUCLEASE/PHOSPHATASE FAMILY PROTEIN (AFU_ORTHOLOGUE AFUA_3G09210)"/>
    <property type="match status" value="1"/>
</dbReference>
<evidence type="ECO:0000256" key="4">
    <source>
        <dbReference type="SAM" id="SignalP"/>
    </source>
</evidence>
<keyword evidence="2" id="KW-0677">Repeat</keyword>
<dbReference type="Gene3D" id="3.60.10.10">
    <property type="entry name" value="Endonuclease/exonuclease/phosphatase"/>
    <property type="match status" value="1"/>
</dbReference>
<dbReference type="GO" id="GO:0004519">
    <property type="term" value="F:endonuclease activity"/>
    <property type="evidence" value="ECO:0007669"/>
    <property type="project" value="UniProtKB-KW"/>
</dbReference>
<dbReference type="Proteomes" id="UP001139971">
    <property type="component" value="Unassembled WGS sequence"/>
</dbReference>
<protein>
    <submittedName>
        <fullName evidence="7">ExeM/NucH family extracellular endonuclease</fullName>
    </submittedName>
</protein>
<dbReference type="GO" id="GO:0016020">
    <property type="term" value="C:membrane"/>
    <property type="evidence" value="ECO:0007669"/>
    <property type="project" value="InterPro"/>
</dbReference>
<evidence type="ECO:0000313" key="7">
    <source>
        <dbReference type="EMBL" id="MDC8012317.1"/>
    </source>
</evidence>
<keyword evidence="7" id="KW-0378">Hydrolase</keyword>
<evidence type="ECO:0000256" key="2">
    <source>
        <dbReference type="ARBA" id="ARBA00022737"/>
    </source>
</evidence>
<proteinExistence type="predicted"/>
<feature type="chain" id="PRO_5040734622" evidence="4">
    <location>
        <begin position="29"/>
        <end position="1002"/>
    </location>
</feature>
<dbReference type="EMBL" id="JAOVZO020000008">
    <property type="protein sequence ID" value="MDC8012317.1"/>
    <property type="molecule type" value="Genomic_DNA"/>
</dbReference>
<evidence type="ECO:0000259" key="5">
    <source>
        <dbReference type="Pfam" id="PF03160"/>
    </source>
</evidence>
<dbReference type="InterPro" id="IPR003644">
    <property type="entry name" value="Calx_beta"/>
</dbReference>
<dbReference type="SUPFAM" id="SSF141072">
    <property type="entry name" value="CalX-like"/>
    <property type="match status" value="1"/>
</dbReference>
<reference evidence="7" key="1">
    <citation type="submission" date="2023-02" db="EMBL/GenBank/DDBJ databases">
        <title>Tahibacter soli sp. nov. isolated from soil.</title>
        <authorList>
            <person name="Baek J.H."/>
            <person name="Lee J.K."/>
            <person name="Choi D.G."/>
            <person name="Jeon C.O."/>
        </authorList>
    </citation>
    <scope>NUCLEOTIDE SEQUENCE</scope>
    <source>
        <strain evidence="7">BL</strain>
    </source>
</reference>
<dbReference type="SUPFAM" id="SSF56219">
    <property type="entry name" value="DNase I-like"/>
    <property type="match status" value="1"/>
</dbReference>
<evidence type="ECO:0000313" key="8">
    <source>
        <dbReference type="Proteomes" id="UP001139971"/>
    </source>
</evidence>
<dbReference type="InterPro" id="IPR047971">
    <property type="entry name" value="ExeM-like"/>
</dbReference>
<dbReference type="Pfam" id="PF03372">
    <property type="entry name" value="Exo_endo_phos"/>
    <property type="match status" value="1"/>
</dbReference>
<dbReference type="InterPro" id="IPR005135">
    <property type="entry name" value="Endo/exonuclease/phosphatase"/>
</dbReference>
<feature type="domain" description="Calx-beta" evidence="5">
    <location>
        <begin position="254"/>
        <end position="346"/>
    </location>
</feature>
<sequence length="1002" mass="103410">MNRSSRLPHRRAALVCALSTLLAPCAFAQVSLTALDAPYAQNFDTLPATGSTTWSNNTTIAGWYHARTGTGTTVVANDGANNAGNLYSYGTGSASDRALGSVGSGNAAVGSLFWGVRLKNNTGSTITSLDVAYTGEQWRNGAAAAQTVAVSYLTGTTLTGSLAEFQNAGTAVAALDFASPITGGTAGALNGNAAANRTAKSATITGLNIANGAEIMLRWSDPDHGGADHGLAIDDVTVTPHGSGPQPLSISVGNASVNEGNSGTVIASFTVSLNQPAAAGGVTFDIATADGTATAASNDYVARSLTGQTIAAGATSYTFDVTVNGDTAPESDETFRVVLSNVAGAQVADGEGQGTIVNDDGLTIAKIHDVQGNGAVSPLPGGTSVTVEGVVVGNYQGSGKLSGFFLQEEDADADADPATSEGIFVFCQACPTVVAEGQRVRATGVVSEFFGLTEITADTAGSVVITDAGNNLSSVTPATISLPIAGSVDAYYEAREGMLVRFAEPLVVSEYFELARYGQIELYQGDRPRQYTEDNAPNNAAYAAHLETLSRRRVVLDDENNVENWPLTLPEGNQYLYHPHANGGFSVGTHGADFFRGGDRVDNLTGVLHWSFAGGPSEDAWRIRPTQANPVVFTPVNTRSATAPDVGGAIKAASVNVLNYFTTIDTTSSTSSGPCGPSGGQDCRGADSAVELARQRERTSIVLCGLDADVVGLVEIENGSTTAALDDLVGAVNTRCGGAHPYATVNAGNSVGTDAIRVAIAYRTGVLSPVGTAKIDTDAIHNRPPTAQTFDVVDATNPAFGERFTVVANHFKSKSCSGAGGGDADSGDGQACYASRRNAQAARLVTWINATVIPAAADTDVLLLGDFNSYAKETPVTTLASSGYVDLLRELGGPTAYSYLFDGQLGHLDYAFANASLAPQVVGIAPWHINADELPQLDYSDDVKDTGEAAYEEEPNGDAMSPPRTLFEAATPYRASDHDPVLVGLFATGAPDVIFEDGFETN</sequence>
<organism evidence="7 8">
    <name type="scientific">Tahibacter soli</name>
    <dbReference type="NCBI Taxonomy" id="2983605"/>
    <lineage>
        <taxon>Bacteria</taxon>
        <taxon>Pseudomonadati</taxon>
        <taxon>Pseudomonadota</taxon>
        <taxon>Gammaproteobacteria</taxon>
        <taxon>Lysobacterales</taxon>
        <taxon>Rhodanobacteraceae</taxon>
        <taxon>Tahibacter</taxon>
    </lineage>
</organism>
<evidence type="ECO:0000259" key="6">
    <source>
        <dbReference type="Pfam" id="PF03372"/>
    </source>
</evidence>
<dbReference type="NCBIfam" id="NF033681">
    <property type="entry name" value="ExeM_NucH_DNase"/>
    <property type="match status" value="1"/>
</dbReference>
<keyword evidence="7" id="KW-0255">Endonuclease</keyword>
<dbReference type="Pfam" id="PF03160">
    <property type="entry name" value="Calx-beta"/>
    <property type="match status" value="1"/>
</dbReference>
<keyword evidence="3" id="KW-0106">Calcium</keyword>
<dbReference type="GO" id="GO:0007154">
    <property type="term" value="P:cell communication"/>
    <property type="evidence" value="ECO:0007669"/>
    <property type="project" value="InterPro"/>
</dbReference>
<keyword evidence="7" id="KW-0540">Nuclease</keyword>
<dbReference type="InterPro" id="IPR038081">
    <property type="entry name" value="CalX-like_sf"/>
</dbReference>
<keyword evidence="1 4" id="KW-0732">Signal</keyword>
<name>A0A9X3YIK8_9GAMM</name>
<keyword evidence="8" id="KW-1185">Reference proteome</keyword>
<dbReference type="CDD" id="cd04486">
    <property type="entry name" value="YhcR_OBF_like"/>
    <property type="match status" value="1"/>
</dbReference>